<feature type="compositionally biased region" description="Low complexity" evidence="2">
    <location>
        <begin position="760"/>
        <end position="777"/>
    </location>
</feature>
<evidence type="ECO:0000256" key="3">
    <source>
        <dbReference type="SAM" id="Phobius"/>
    </source>
</evidence>
<name>A0A1H8FDV3_9RHOB</name>
<keyword evidence="3" id="KW-0812">Transmembrane</keyword>
<organism evidence="4 5">
    <name type="scientific">Paracoccus alcaliphilus</name>
    <dbReference type="NCBI Taxonomy" id="34002"/>
    <lineage>
        <taxon>Bacteria</taxon>
        <taxon>Pseudomonadati</taxon>
        <taxon>Pseudomonadota</taxon>
        <taxon>Alphaproteobacteria</taxon>
        <taxon>Rhodobacterales</taxon>
        <taxon>Paracoccaceae</taxon>
        <taxon>Paracoccus</taxon>
    </lineage>
</organism>
<evidence type="ECO:0000256" key="1">
    <source>
        <dbReference type="SAM" id="Coils"/>
    </source>
</evidence>
<dbReference type="Pfam" id="PF13779">
    <property type="entry name" value="DUF4175"/>
    <property type="match status" value="1"/>
</dbReference>
<feature type="compositionally biased region" description="Gly residues" evidence="2">
    <location>
        <begin position="802"/>
        <end position="814"/>
    </location>
</feature>
<keyword evidence="3" id="KW-0472">Membrane</keyword>
<keyword evidence="5" id="KW-1185">Reference proteome</keyword>
<keyword evidence="3" id="KW-1133">Transmembrane helix</keyword>
<dbReference type="EMBL" id="FODE01000004">
    <property type="protein sequence ID" value="SEN29842.1"/>
    <property type="molecule type" value="Genomic_DNA"/>
</dbReference>
<gene>
    <name evidence="4" type="ORF">SAMN04489859_10048</name>
</gene>
<proteinExistence type="predicted"/>
<feature type="compositionally biased region" description="Basic and acidic residues" evidence="2">
    <location>
        <begin position="824"/>
        <end position="857"/>
    </location>
</feature>
<accession>A0A1H8FDV3</accession>
<keyword evidence="1" id="KW-0175">Coiled coil</keyword>
<dbReference type="InterPro" id="IPR012683">
    <property type="entry name" value="CHP02302_TM"/>
</dbReference>
<feature type="compositionally biased region" description="Acidic residues" evidence="2">
    <location>
        <begin position="663"/>
        <end position="672"/>
    </location>
</feature>
<feature type="transmembrane region" description="Helical" evidence="3">
    <location>
        <begin position="51"/>
        <end position="72"/>
    </location>
</feature>
<feature type="region of interest" description="Disordered" evidence="2">
    <location>
        <begin position="654"/>
        <end position="857"/>
    </location>
</feature>
<evidence type="ECO:0000256" key="2">
    <source>
        <dbReference type="SAM" id="MobiDB-lite"/>
    </source>
</evidence>
<feature type="compositionally biased region" description="Basic and acidic residues" evidence="2">
    <location>
        <begin position="673"/>
        <end position="685"/>
    </location>
</feature>
<feature type="coiled-coil region" evidence="1">
    <location>
        <begin position="506"/>
        <end position="553"/>
    </location>
</feature>
<evidence type="ECO:0000313" key="4">
    <source>
        <dbReference type="EMBL" id="SEN29842.1"/>
    </source>
</evidence>
<dbReference type="Proteomes" id="UP000199054">
    <property type="component" value="Unassembled WGS sequence"/>
</dbReference>
<feature type="coiled-coil region" evidence="1">
    <location>
        <begin position="577"/>
        <end position="613"/>
    </location>
</feature>
<reference evidence="4 5" key="1">
    <citation type="submission" date="2016-10" db="EMBL/GenBank/DDBJ databases">
        <authorList>
            <person name="de Groot N.N."/>
        </authorList>
    </citation>
    <scope>NUCLEOTIDE SEQUENCE [LARGE SCALE GENOMIC DNA]</scope>
    <source>
        <strain evidence="4 5">DSM 8512</strain>
    </source>
</reference>
<protein>
    <submittedName>
        <fullName evidence="4">TIGR02302 family protein</fullName>
    </submittedName>
</protein>
<dbReference type="AlphaFoldDB" id="A0A1H8FDV3"/>
<sequence>MALTRHQSETSEPGAVCPRTPEDIFAPKMGPVSRALRLTLWGMRWEAAARAFWVLAALLGFVFAALALGIVAAVPDAVLPWLAGAVLLALVVAAVRGGLRYRPALADAAMERVDRTLPGRPLTALVDQAAIGGEGALWQAHLAQMRARAGAARPVAPDAELSRRDPFALRLVALVALVMALIFGGAGQMGQGVSAIAATFNRMPEMMTERPAGPGWEGWAEPPAYTGRPTIYMNALPEGQVLELPKGSTVSFRLYGSGSEVVQDIGPSEGGDADAPGFRAEQSGTIEIAGRRFDVTVLPDAPPVIRAGAAPVRRADGRMVQEFEATDDHGVLSGHAMIALNLEAVDRRHGLATDPEPREPVELALPMPRGDRRELRGQLVEDLARHPWANLPVTVSLHALDGIEQAGQSQPMQVILPGRRFFDPLAASLIEMRRDLLWSRGNAGRSAEILRALTWQPDGFVDDALYRELRGAVSVLEQDGPLSDDARDRLAEALWQAAVMLEDGGLSDALERMRQAQQRLSEAIRQGANPDEIQRLMDELKEATDAYTDMLAEQGEQDPSERFTRNQQGQQITGDQIQQMMDEIQRLMNEGRMAEAQQLLEQFNRMMENLQVRQGEGEGGESGPGGQSMNRLADTLREQQRLSDEAFRELQEQFGRGQPESGEGGEDGEEGDLAGRQRDLREELGQQRGLLPGQGSEGGDEAGRRLDEAGRAMEEAEEALRRGDMGGALQRQADAIQSMREGMRALGDMLSEDQRRQADDGQQQGDGQQGQEQSEQQGEGRRAGRDGMPYNGRPVLDPLGREQGGNGNVIGGGDPLAEGADPAQRARDLLDEIRRRTAERDRPADERGYLDRLLERF</sequence>
<feature type="region of interest" description="Disordered" evidence="2">
    <location>
        <begin position="554"/>
        <end position="574"/>
    </location>
</feature>
<dbReference type="STRING" id="34002.SAMN04489859_10048"/>
<evidence type="ECO:0000313" key="5">
    <source>
        <dbReference type="Proteomes" id="UP000199054"/>
    </source>
</evidence>
<feature type="region of interest" description="Disordered" evidence="2">
    <location>
        <begin position="1"/>
        <end position="21"/>
    </location>
</feature>
<feature type="transmembrane region" description="Helical" evidence="3">
    <location>
        <begin position="78"/>
        <end position="95"/>
    </location>
</feature>
<dbReference type="RefSeq" id="WP_244519115.1">
    <property type="nucleotide sequence ID" value="NZ_CP067124.1"/>
</dbReference>
<feature type="transmembrane region" description="Helical" evidence="3">
    <location>
        <begin position="167"/>
        <end position="186"/>
    </location>
</feature>
<feature type="compositionally biased region" description="Basic and acidic residues" evidence="2">
    <location>
        <begin position="701"/>
        <end position="724"/>
    </location>
</feature>